<feature type="transmembrane region" description="Helical" evidence="15">
    <location>
        <begin position="104"/>
        <end position="122"/>
    </location>
</feature>
<proteinExistence type="inferred from homology"/>
<dbReference type="GO" id="GO:0000139">
    <property type="term" value="C:Golgi membrane"/>
    <property type="evidence" value="ECO:0007669"/>
    <property type="project" value="UniProtKB-SubCell"/>
</dbReference>
<dbReference type="PROSITE" id="PS50216">
    <property type="entry name" value="DHHC"/>
    <property type="match status" value="1"/>
</dbReference>
<evidence type="ECO:0000256" key="10">
    <source>
        <dbReference type="ARBA" id="ARBA00023034"/>
    </source>
</evidence>
<keyword evidence="13" id="KW-0449">Lipoprotein</keyword>
<comment type="similarity">
    <text evidence="4 15">Belongs to the DHHC palmitoyltransferase family.</text>
</comment>
<dbReference type="PANTHER" id="PTHR22883:SF466">
    <property type="entry name" value="PALMITOYLTRANSFERASE ZDHHC4"/>
    <property type="match status" value="1"/>
</dbReference>
<evidence type="ECO:0000256" key="1">
    <source>
        <dbReference type="ARBA" id="ARBA00004477"/>
    </source>
</evidence>
<name>A0AAE0ZXZ8_9GAST</name>
<dbReference type="GO" id="GO:0005789">
    <property type="term" value="C:endoplasmic reticulum membrane"/>
    <property type="evidence" value="ECO:0007669"/>
    <property type="project" value="UniProtKB-SubCell"/>
</dbReference>
<feature type="transmembrane region" description="Helical" evidence="15">
    <location>
        <begin position="6"/>
        <end position="23"/>
    </location>
</feature>
<evidence type="ECO:0000256" key="15">
    <source>
        <dbReference type="RuleBase" id="RU079119"/>
    </source>
</evidence>
<keyword evidence="5" id="KW-1003">Cell membrane</keyword>
<keyword evidence="12" id="KW-0564">Palmitate</keyword>
<protein>
    <recommendedName>
        <fullName evidence="15">Palmitoyltransferase</fullName>
        <ecNumber evidence="15">2.3.1.225</ecNumber>
    </recommendedName>
</protein>
<dbReference type="EC" id="2.3.1.225" evidence="15"/>
<keyword evidence="8" id="KW-0256">Endoplasmic reticulum</keyword>
<keyword evidence="10" id="KW-0333">Golgi apparatus</keyword>
<dbReference type="GO" id="GO:0006612">
    <property type="term" value="P:protein targeting to membrane"/>
    <property type="evidence" value="ECO:0007669"/>
    <property type="project" value="TreeGrafter"/>
</dbReference>
<comment type="domain">
    <text evidence="15">The DHHC domain is required for palmitoyltransferase activity.</text>
</comment>
<dbReference type="InterPro" id="IPR039859">
    <property type="entry name" value="PFA4/ZDH16/20/ERF2-like"/>
</dbReference>
<keyword evidence="6 15" id="KW-0808">Transferase</keyword>
<evidence type="ECO:0000256" key="5">
    <source>
        <dbReference type="ARBA" id="ARBA00022475"/>
    </source>
</evidence>
<dbReference type="Proteomes" id="UP001283361">
    <property type="component" value="Unassembled WGS sequence"/>
</dbReference>
<evidence type="ECO:0000256" key="6">
    <source>
        <dbReference type="ARBA" id="ARBA00022679"/>
    </source>
</evidence>
<dbReference type="AlphaFoldDB" id="A0AAE0ZXZ8"/>
<accession>A0AAE0ZXZ8</accession>
<dbReference type="EMBL" id="JAWDGP010003068">
    <property type="protein sequence ID" value="KAK3777535.1"/>
    <property type="molecule type" value="Genomic_DNA"/>
</dbReference>
<comment type="subcellular location">
    <subcellularLocation>
        <location evidence="2">Cell membrane</location>
        <topology evidence="2">Multi-pass membrane protein</topology>
    </subcellularLocation>
    <subcellularLocation>
        <location evidence="1">Endoplasmic reticulum membrane</location>
        <topology evidence="1">Multi-pass membrane protein</topology>
    </subcellularLocation>
    <subcellularLocation>
        <location evidence="3">Golgi apparatus membrane</location>
        <topology evidence="3">Multi-pass membrane protein</topology>
    </subcellularLocation>
</comment>
<dbReference type="PANTHER" id="PTHR22883">
    <property type="entry name" value="ZINC FINGER DHHC DOMAIN CONTAINING PROTEIN"/>
    <property type="match status" value="1"/>
</dbReference>
<evidence type="ECO:0000256" key="13">
    <source>
        <dbReference type="ARBA" id="ARBA00023288"/>
    </source>
</evidence>
<dbReference type="InterPro" id="IPR001594">
    <property type="entry name" value="Palmitoyltrfase_DHHC"/>
</dbReference>
<evidence type="ECO:0000256" key="8">
    <source>
        <dbReference type="ARBA" id="ARBA00022824"/>
    </source>
</evidence>
<evidence type="ECO:0000256" key="2">
    <source>
        <dbReference type="ARBA" id="ARBA00004651"/>
    </source>
</evidence>
<feature type="transmembrane region" description="Helical" evidence="15">
    <location>
        <begin position="71"/>
        <end position="92"/>
    </location>
</feature>
<gene>
    <name evidence="17" type="ORF">RRG08_044825</name>
</gene>
<dbReference type="GO" id="GO:0005886">
    <property type="term" value="C:plasma membrane"/>
    <property type="evidence" value="ECO:0007669"/>
    <property type="project" value="UniProtKB-SubCell"/>
</dbReference>
<evidence type="ECO:0000256" key="12">
    <source>
        <dbReference type="ARBA" id="ARBA00023139"/>
    </source>
</evidence>
<evidence type="ECO:0000256" key="14">
    <source>
        <dbReference type="ARBA" id="ARBA00023315"/>
    </source>
</evidence>
<keyword evidence="11 15" id="KW-0472">Membrane</keyword>
<dbReference type="Pfam" id="PF01529">
    <property type="entry name" value="DHHC"/>
    <property type="match status" value="1"/>
</dbReference>
<keyword evidence="7 15" id="KW-0812">Transmembrane</keyword>
<evidence type="ECO:0000259" key="16">
    <source>
        <dbReference type="Pfam" id="PF01529"/>
    </source>
</evidence>
<comment type="catalytic activity">
    <reaction evidence="15">
        <text>L-cysteinyl-[protein] + hexadecanoyl-CoA = S-hexadecanoyl-L-cysteinyl-[protein] + CoA</text>
        <dbReference type="Rhea" id="RHEA:36683"/>
        <dbReference type="Rhea" id="RHEA-COMP:10131"/>
        <dbReference type="Rhea" id="RHEA-COMP:11032"/>
        <dbReference type="ChEBI" id="CHEBI:29950"/>
        <dbReference type="ChEBI" id="CHEBI:57287"/>
        <dbReference type="ChEBI" id="CHEBI:57379"/>
        <dbReference type="ChEBI" id="CHEBI:74151"/>
        <dbReference type="EC" id="2.3.1.225"/>
    </reaction>
</comment>
<keyword evidence="9 15" id="KW-1133">Transmembrane helix</keyword>
<evidence type="ECO:0000256" key="4">
    <source>
        <dbReference type="ARBA" id="ARBA00008574"/>
    </source>
</evidence>
<keyword evidence="18" id="KW-1185">Reference proteome</keyword>
<feature type="domain" description="Palmitoyltransferase DHHC" evidence="16">
    <location>
        <begin position="151"/>
        <end position="297"/>
    </location>
</feature>
<organism evidence="17 18">
    <name type="scientific">Elysia crispata</name>
    <name type="common">lettuce slug</name>
    <dbReference type="NCBI Taxonomy" id="231223"/>
    <lineage>
        <taxon>Eukaryota</taxon>
        <taxon>Metazoa</taxon>
        <taxon>Spiralia</taxon>
        <taxon>Lophotrochozoa</taxon>
        <taxon>Mollusca</taxon>
        <taxon>Gastropoda</taxon>
        <taxon>Heterobranchia</taxon>
        <taxon>Euthyneura</taxon>
        <taxon>Panpulmonata</taxon>
        <taxon>Sacoglossa</taxon>
        <taxon>Placobranchoidea</taxon>
        <taxon>Plakobranchidae</taxon>
        <taxon>Elysia</taxon>
    </lineage>
</organism>
<evidence type="ECO:0000256" key="3">
    <source>
        <dbReference type="ARBA" id="ARBA00004653"/>
    </source>
</evidence>
<evidence type="ECO:0000313" key="17">
    <source>
        <dbReference type="EMBL" id="KAK3777535.1"/>
    </source>
</evidence>
<feature type="transmembrane region" description="Helical" evidence="15">
    <location>
        <begin position="197"/>
        <end position="221"/>
    </location>
</feature>
<evidence type="ECO:0000313" key="18">
    <source>
        <dbReference type="Proteomes" id="UP001283361"/>
    </source>
</evidence>
<evidence type="ECO:0000256" key="9">
    <source>
        <dbReference type="ARBA" id="ARBA00022989"/>
    </source>
</evidence>
<dbReference type="GO" id="GO:0019706">
    <property type="term" value="F:protein-cysteine S-palmitoyltransferase activity"/>
    <property type="evidence" value="ECO:0007669"/>
    <property type="project" value="UniProtKB-EC"/>
</dbReference>
<feature type="transmembrane region" description="Helical" evidence="15">
    <location>
        <begin position="44"/>
        <end position="65"/>
    </location>
</feature>
<keyword evidence="14 15" id="KW-0012">Acyltransferase</keyword>
<comment type="caution">
    <text evidence="17">The sequence shown here is derived from an EMBL/GenBank/DDBJ whole genome shotgun (WGS) entry which is preliminary data.</text>
</comment>
<feature type="transmembrane region" description="Helical" evidence="15">
    <location>
        <begin position="262"/>
        <end position="287"/>
    </location>
</feature>
<reference evidence="17" key="1">
    <citation type="journal article" date="2023" name="G3 (Bethesda)">
        <title>A reference genome for the long-term kleptoplast-retaining sea slug Elysia crispata morphotype clarki.</title>
        <authorList>
            <person name="Eastman K.E."/>
            <person name="Pendleton A.L."/>
            <person name="Shaikh M.A."/>
            <person name="Suttiyut T."/>
            <person name="Ogas R."/>
            <person name="Tomko P."/>
            <person name="Gavelis G."/>
            <person name="Widhalm J.R."/>
            <person name="Wisecaver J.H."/>
        </authorList>
    </citation>
    <scope>NUCLEOTIDE SEQUENCE</scope>
    <source>
        <strain evidence="17">ECLA1</strain>
    </source>
</reference>
<sequence>MDFLVFFLGYIGIFLVVALFVLISPASTLLTKLSDHIKEFSIRIVYAVIPSIILKFIKTSVNYVFNTRNHVMQLMFGGLVMGGNAILMRDILPLLYIFEPDKNHLMLPMLFLFTNAAAFHLSCSVDAGRITPQNVTVLASLYQADGTIYKEGAECSTCKLVKPPRSKHCSICNHCVHRFDHHCIWINNCVGAGNLRFFLPFLLTLLAMVINGAVMGTRAMVLYSRHLNLMETGYLDPHTGQVLPITFPVLLQHLFMQQPRSIFLVSSLLMLTVLLGLFIVYHCYLVLNNQTTNERYKMSALTSHKLEKGKNSHDRMSNANGNSSINGNQSLSFHHESKVVTKCQYNMKSKEINKENILKANNNIDPSENKAQVFAVEDFCLFYNKGIWLNVKEVFLPWTGLKRKTAVKKNFLGTKKKMKRQ</sequence>
<evidence type="ECO:0000256" key="7">
    <source>
        <dbReference type="ARBA" id="ARBA00022692"/>
    </source>
</evidence>
<evidence type="ECO:0000256" key="11">
    <source>
        <dbReference type="ARBA" id="ARBA00023136"/>
    </source>
</evidence>